<name>A0A1I7Y7G3_9BILA</name>
<reference evidence="6" key="1">
    <citation type="submission" date="2016-11" db="UniProtKB">
        <authorList>
            <consortium name="WormBaseParasite"/>
        </authorList>
    </citation>
    <scope>IDENTIFICATION</scope>
</reference>
<evidence type="ECO:0000256" key="4">
    <source>
        <dbReference type="ARBA" id="ARBA00023004"/>
    </source>
</evidence>
<dbReference type="InterPro" id="IPR009050">
    <property type="entry name" value="Globin-like_sf"/>
</dbReference>
<protein>
    <submittedName>
        <fullName evidence="6">Hemoglobin</fullName>
    </submittedName>
</protein>
<evidence type="ECO:0000256" key="3">
    <source>
        <dbReference type="ARBA" id="ARBA00022723"/>
    </source>
</evidence>
<organism evidence="5 6">
    <name type="scientific">Steinernema glaseri</name>
    <dbReference type="NCBI Taxonomy" id="37863"/>
    <lineage>
        <taxon>Eukaryota</taxon>
        <taxon>Metazoa</taxon>
        <taxon>Ecdysozoa</taxon>
        <taxon>Nematoda</taxon>
        <taxon>Chromadorea</taxon>
        <taxon>Rhabditida</taxon>
        <taxon>Tylenchina</taxon>
        <taxon>Panagrolaimomorpha</taxon>
        <taxon>Strongyloidoidea</taxon>
        <taxon>Steinernematidae</taxon>
        <taxon>Steinernema</taxon>
    </lineage>
</organism>
<dbReference type="InterPro" id="IPR012292">
    <property type="entry name" value="Globin/Proto"/>
</dbReference>
<keyword evidence="5" id="KW-1185">Reference proteome</keyword>
<keyword evidence="4" id="KW-0408">Iron</keyword>
<dbReference type="GO" id="GO:0020037">
    <property type="term" value="F:heme binding"/>
    <property type="evidence" value="ECO:0007669"/>
    <property type="project" value="InterPro"/>
</dbReference>
<dbReference type="WBParaSite" id="L893_g13444.t1">
    <property type="protein sequence ID" value="L893_g13444.t1"/>
    <property type="gene ID" value="L893_g13444"/>
</dbReference>
<keyword evidence="1" id="KW-0813">Transport</keyword>
<keyword evidence="2" id="KW-0349">Heme</keyword>
<evidence type="ECO:0000256" key="1">
    <source>
        <dbReference type="ARBA" id="ARBA00022448"/>
    </source>
</evidence>
<dbReference type="SUPFAM" id="SSF46458">
    <property type="entry name" value="Globin-like"/>
    <property type="match status" value="1"/>
</dbReference>
<dbReference type="GO" id="GO:0046872">
    <property type="term" value="F:metal ion binding"/>
    <property type="evidence" value="ECO:0007669"/>
    <property type="project" value="UniProtKB-KW"/>
</dbReference>
<evidence type="ECO:0000256" key="2">
    <source>
        <dbReference type="ARBA" id="ARBA00022617"/>
    </source>
</evidence>
<evidence type="ECO:0000313" key="5">
    <source>
        <dbReference type="Proteomes" id="UP000095287"/>
    </source>
</evidence>
<dbReference type="Gene3D" id="1.10.490.10">
    <property type="entry name" value="Globins"/>
    <property type="match status" value="1"/>
</dbReference>
<dbReference type="Proteomes" id="UP000095287">
    <property type="component" value="Unplaced"/>
</dbReference>
<dbReference type="GO" id="GO:0019825">
    <property type="term" value="F:oxygen binding"/>
    <property type="evidence" value="ECO:0007669"/>
    <property type="project" value="InterPro"/>
</dbReference>
<keyword evidence="3" id="KW-0479">Metal-binding</keyword>
<evidence type="ECO:0000313" key="6">
    <source>
        <dbReference type="WBParaSite" id="L893_g13444.t1"/>
    </source>
</evidence>
<accession>A0A1I7Y7G3</accession>
<dbReference type="Pfam" id="PF01152">
    <property type="entry name" value="Bac_globin"/>
    <property type="match status" value="1"/>
</dbReference>
<proteinExistence type="predicted"/>
<sequence length="134" mass="15917">MALNALCTRQEIHDLVWDFYDRIRMDDVLGPIFSERIKDWDTHLGVMEEFWSSLLLKTDGFNGNPMAKHLSLQHIQASHFEQWLRLFKETCQERENQAMAELALEYAQRIARSFWFGYQFQHNPTKVASELQLP</sequence>
<dbReference type="InterPro" id="IPR001486">
    <property type="entry name" value="Hemoglobin_trunc"/>
</dbReference>
<dbReference type="AlphaFoldDB" id="A0A1I7Y7G3"/>
<dbReference type="CDD" id="cd08916">
    <property type="entry name" value="TrHb3_P"/>
    <property type="match status" value="1"/>
</dbReference>